<feature type="domain" description="ATP-grasp" evidence="18">
    <location>
        <begin position="149"/>
        <end position="347"/>
    </location>
</feature>
<dbReference type="InterPro" id="IPR055268">
    <property type="entry name" value="PCB-like"/>
</dbReference>
<dbReference type="NCBIfam" id="NF009554">
    <property type="entry name" value="PRK12999.1"/>
    <property type="match status" value="1"/>
</dbReference>
<dbReference type="InterPro" id="IPR000891">
    <property type="entry name" value="PYR_CT"/>
</dbReference>
<dbReference type="GO" id="GO:0046872">
    <property type="term" value="F:metal ion binding"/>
    <property type="evidence" value="ECO:0007669"/>
    <property type="project" value="UniProtKB-KW"/>
</dbReference>
<dbReference type="PANTHER" id="PTHR43778">
    <property type="entry name" value="PYRUVATE CARBOXYLASE"/>
    <property type="match status" value="1"/>
</dbReference>
<dbReference type="InterPro" id="IPR003379">
    <property type="entry name" value="Carboxylase_cons_dom"/>
</dbReference>
<evidence type="ECO:0000256" key="10">
    <source>
        <dbReference type="ARBA" id="ARBA00023268"/>
    </source>
</evidence>
<feature type="modified residue" description="N6-biotinyllysine" evidence="15">
    <location>
        <position position="1140"/>
    </location>
</feature>
<feature type="binding site" evidence="14">
    <location>
        <position position="569"/>
    </location>
    <ligand>
        <name>Mn(2+)</name>
        <dbReference type="ChEBI" id="CHEBI:29035"/>
    </ligand>
</feature>
<evidence type="ECO:0000256" key="15">
    <source>
        <dbReference type="PIRSR" id="PIRSR001594-4"/>
    </source>
</evidence>
<dbReference type="Pfam" id="PF02786">
    <property type="entry name" value="CPSase_L_D2"/>
    <property type="match status" value="1"/>
</dbReference>
<feature type="domain" description="Pyruvate carboxyltransferase" evidence="20">
    <location>
        <begin position="560"/>
        <end position="828"/>
    </location>
</feature>
<dbReference type="InterPro" id="IPR005482">
    <property type="entry name" value="Biotin_COase_C"/>
</dbReference>
<sequence>MFRTSPVPPLHAVPLPPVILKKAVLTHAPMKKLLALNRSEIAIRILRAANELGLRTVAIYSKEDKLALHRFKADEAYLVGEGKGPVEAYLDVEGIVALAKEKGVDAIHPGYGFLSENPALPRACERAGITFVGPSAELLDLLGDKTAARRLAQKAGIPRVPGTEEAVTSPKQAEKIAATIGYPLIIKAAFGGGGRGMRVVDKAPDFAGKLEEARRESAAAFGNDAVFLERFVRRAKHIEVQILGDRHGNILHLYERDCSVQRRHQKVVEVAPAVGLDPKIRAQLADAAVTLARAAGYTNAGTVEFLVDADSGEWFFIEVNPRIQVEHTVTEMVTGIDLVRSQIQVAQGLQLHGPEMNLPTQDKVPLYGYALQCRITTEDPANGFVPDYGKIHTYRSPAGFGIRLDGGSAYSGAVITPFYDSLLVKTTAWGREFPHACQRMDRSLREFRVRGVKTNIPFLENVVNHADFQAGKVSTRWLEETPALFKFEARRDRATKLLTYLAEVIVNGNPQVAGKLRPAKIGTPPIPAHDSSEAPKGTRQLLRELGPSGFAEWTGKQKRLLLTDTTFRDAHQSLLATRVRSYDMLAIANFVSHRLHNLYSVEMWGGATFDVTMRFLHEDPFARLRQLRAAIPNICFQMLLRASNAVGYTAYPDNAVAEFIYEASAQGIDIFRIFDSLNWLPNMKASMAAVRKTRSVCEAAICYTGDILDPKRDKYSLDYYVRMAKELEKMGAHVLAIKDMAGLCRPYAAEKLVKALRQEVGIPIHFHTHDTSGLNAASILKAAESGVHVADGAAASMSGTTSQPNLNSIVAALAHTKRDTGLDLDALNQYADYWEVVREFYAPFDTGPKSGSAEVYEHEMPGGQYTNLKEQAESMGLGARWHEIARTYAEVNLAFGDIVKVTPSSKVVGDMAIFLVNHNMTIGQFEKLTPDHNLTLPASVIDMFMGSLGEPEGGWPKHLQKIILKGAKPQRGRPGAQLPPVNLDETAASLEKKIARKPSHDEVLSYLMYPDVFLKFARARQNWGDVDVLPTPEFYYGMERSADIAVELEPGKALVIKFLTVGEPHPDGTRTVFFELNGQPREVTVRDSSLEVKEQGRPKADPGKPGNIGAPIPGVVSTVAVELNQILKKGDRLLVMEAMKMQSTVYAPVAGKVTQLLVTPGQQVEAKDLLLVIE</sequence>
<dbReference type="FunFam" id="3.20.20.70:FF:000033">
    <property type="entry name" value="Pyruvate carboxylase"/>
    <property type="match status" value="1"/>
</dbReference>
<dbReference type="SUPFAM" id="SSF56059">
    <property type="entry name" value="Glutathione synthetase ATP-binding domain-like"/>
    <property type="match status" value="1"/>
</dbReference>
<dbReference type="SUPFAM" id="SSF51246">
    <property type="entry name" value="Rudiment single hybrid motif"/>
    <property type="match status" value="1"/>
</dbReference>
<dbReference type="PROSITE" id="PS50968">
    <property type="entry name" value="BIOTINYL_LIPOYL"/>
    <property type="match status" value="1"/>
</dbReference>
<evidence type="ECO:0000256" key="11">
    <source>
        <dbReference type="PIRNR" id="PIRNR001594"/>
    </source>
</evidence>
<evidence type="ECO:0000256" key="5">
    <source>
        <dbReference type="ARBA" id="ARBA00022598"/>
    </source>
</evidence>
<dbReference type="Pfam" id="PF00682">
    <property type="entry name" value="HMGL-like"/>
    <property type="match status" value="1"/>
</dbReference>
<dbReference type="SUPFAM" id="SSF52440">
    <property type="entry name" value="PreATP-grasp domain"/>
    <property type="match status" value="1"/>
</dbReference>
<keyword evidence="4" id="KW-0312">Gluconeogenesis</keyword>
<dbReference type="NCBIfam" id="TIGR01235">
    <property type="entry name" value="pyruv_carbox"/>
    <property type="match status" value="1"/>
</dbReference>
<evidence type="ECO:0000256" key="14">
    <source>
        <dbReference type="PIRSR" id="PIRSR001594-3"/>
    </source>
</evidence>
<feature type="binding site" evidence="13">
    <location>
        <position position="229"/>
    </location>
    <ligand>
        <name>ATP</name>
        <dbReference type="ChEBI" id="CHEBI:30616"/>
    </ligand>
</feature>
<feature type="compositionally biased region" description="Basic and acidic residues" evidence="16">
    <location>
        <begin position="1087"/>
        <end position="1102"/>
    </location>
</feature>
<feature type="region of interest" description="Disordered" evidence="16">
    <location>
        <begin position="1087"/>
        <end position="1108"/>
    </location>
</feature>
<dbReference type="InterPro" id="IPR013785">
    <property type="entry name" value="Aldolase_TIM"/>
</dbReference>
<dbReference type="FunFam" id="3.30.1490.20:FF:000003">
    <property type="entry name" value="acetyl-CoA carboxylase isoform X1"/>
    <property type="match status" value="1"/>
</dbReference>
<comment type="catalytic activity">
    <reaction evidence="11">
        <text>hydrogencarbonate + pyruvate + ATP = oxaloacetate + ADP + phosphate + H(+)</text>
        <dbReference type="Rhea" id="RHEA:20844"/>
        <dbReference type="ChEBI" id="CHEBI:15361"/>
        <dbReference type="ChEBI" id="CHEBI:15378"/>
        <dbReference type="ChEBI" id="CHEBI:16452"/>
        <dbReference type="ChEBI" id="CHEBI:17544"/>
        <dbReference type="ChEBI" id="CHEBI:30616"/>
        <dbReference type="ChEBI" id="CHEBI:43474"/>
        <dbReference type="ChEBI" id="CHEBI:456216"/>
        <dbReference type="EC" id="6.4.1.1"/>
    </reaction>
</comment>
<dbReference type="EMBL" id="CP000473">
    <property type="protein sequence ID" value="ABJ86592.1"/>
    <property type="molecule type" value="Genomic_DNA"/>
</dbReference>
<evidence type="ECO:0000256" key="9">
    <source>
        <dbReference type="ARBA" id="ARBA00023267"/>
    </source>
</evidence>
<evidence type="ECO:0000256" key="8">
    <source>
        <dbReference type="ARBA" id="ARBA00022840"/>
    </source>
</evidence>
<dbReference type="GO" id="GO:0006094">
    <property type="term" value="P:gluconeogenesis"/>
    <property type="evidence" value="ECO:0007669"/>
    <property type="project" value="UniProtKB-UniPathway"/>
</dbReference>
<dbReference type="Pfam" id="PF00364">
    <property type="entry name" value="Biotin_lipoyl"/>
    <property type="match status" value="1"/>
</dbReference>
<dbReference type="PROSITE" id="PS50991">
    <property type="entry name" value="PYR_CT"/>
    <property type="match status" value="1"/>
</dbReference>
<evidence type="ECO:0000259" key="19">
    <source>
        <dbReference type="PROSITE" id="PS50979"/>
    </source>
</evidence>
<dbReference type="InterPro" id="IPR016185">
    <property type="entry name" value="PreATP-grasp_dom_sf"/>
</dbReference>
<dbReference type="PANTHER" id="PTHR43778:SF2">
    <property type="entry name" value="PYRUVATE CARBOXYLASE, MITOCHONDRIAL"/>
    <property type="match status" value="1"/>
</dbReference>
<evidence type="ECO:0000259" key="17">
    <source>
        <dbReference type="PROSITE" id="PS50968"/>
    </source>
</evidence>
<name>Q01US8_SOLUE</name>
<dbReference type="NCBIfam" id="NF006761">
    <property type="entry name" value="PRK09282.1"/>
    <property type="match status" value="1"/>
</dbReference>
<dbReference type="GO" id="GO:0005524">
    <property type="term" value="F:ATP binding"/>
    <property type="evidence" value="ECO:0007669"/>
    <property type="project" value="UniProtKB-UniRule"/>
</dbReference>
<reference evidence="21" key="1">
    <citation type="submission" date="2006-10" db="EMBL/GenBank/DDBJ databases">
        <title>Complete sequence of Solibacter usitatus Ellin6076.</title>
        <authorList>
            <consortium name="US DOE Joint Genome Institute"/>
            <person name="Copeland A."/>
            <person name="Lucas S."/>
            <person name="Lapidus A."/>
            <person name="Barry K."/>
            <person name="Detter J.C."/>
            <person name="Glavina del Rio T."/>
            <person name="Hammon N."/>
            <person name="Israni S."/>
            <person name="Dalin E."/>
            <person name="Tice H."/>
            <person name="Pitluck S."/>
            <person name="Thompson L.S."/>
            <person name="Brettin T."/>
            <person name="Bruce D."/>
            <person name="Han C."/>
            <person name="Tapia R."/>
            <person name="Gilna P."/>
            <person name="Schmutz J."/>
            <person name="Larimer F."/>
            <person name="Land M."/>
            <person name="Hauser L."/>
            <person name="Kyrpides N."/>
            <person name="Mikhailova N."/>
            <person name="Janssen P.H."/>
            <person name="Kuske C.R."/>
            <person name="Richardson P."/>
        </authorList>
    </citation>
    <scope>NUCLEOTIDE SEQUENCE</scope>
    <source>
        <strain evidence="21">Ellin6076</strain>
    </source>
</reference>
<keyword evidence="9 11" id="KW-0092">Biotin</keyword>
<keyword evidence="5 11" id="KW-0436">Ligase</keyword>
<dbReference type="PIRSF" id="PIRSF001594">
    <property type="entry name" value="Pyruv_carbox"/>
    <property type="match status" value="1"/>
</dbReference>
<protein>
    <recommendedName>
        <fullName evidence="3 11">Pyruvate carboxylase</fullName>
        <ecNumber evidence="3 11">6.4.1.1</ecNumber>
    </recommendedName>
</protein>
<keyword evidence="7 11" id="KW-0547">Nucleotide-binding</keyword>
<evidence type="ECO:0000256" key="12">
    <source>
        <dbReference type="PIRSR" id="PIRSR001594-1"/>
    </source>
</evidence>
<dbReference type="PROSITE" id="PS00188">
    <property type="entry name" value="BIOTIN"/>
    <property type="match status" value="1"/>
</dbReference>
<dbReference type="InterPro" id="IPR005481">
    <property type="entry name" value="BC-like_N"/>
</dbReference>
<dbReference type="FunFam" id="2.40.50.100:FF:000003">
    <property type="entry name" value="Acetyl-CoA carboxylase biotin carboxyl carrier protein"/>
    <property type="match status" value="1"/>
</dbReference>
<comment type="function">
    <text evidence="11">Catalyzes a 2-step reaction, involving the ATP-dependent carboxylation of the covalently attached biotin in the first step and the transfer of the carboxyl group to pyruvate in the second.</text>
</comment>
<dbReference type="AlphaFoldDB" id="Q01US8"/>
<evidence type="ECO:0000313" key="21">
    <source>
        <dbReference type="EMBL" id="ABJ86592.1"/>
    </source>
</evidence>
<proteinExistence type="predicted"/>
<dbReference type="GO" id="GO:0005737">
    <property type="term" value="C:cytoplasm"/>
    <property type="evidence" value="ECO:0007669"/>
    <property type="project" value="TreeGrafter"/>
</dbReference>
<dbReference type="SUPFAM" id="SSF51569">
    <property type="entry name" value="Aldolase"/>
    <property type="match status" value="1"/>
</dbReference>
<dbReference type="FunFam" id="3.40.50.20:FF:000010">
    <property type="entry name" value="Propionyl-CoA carboxylase subunit alpha"/>
    <property type="match status" value="1"/>
</dbReference>
<feature type="binding site" evidence="14">
    <location>
        <position position="767"/>
    </location>
    <ligand>
        <name>Mn(2+)</name>
        <dbReference type="ChEBI" id="CHEBI:29035"/>
    </ligand>
</feature>
<dbReference type="InterPro" id="IPR005930">
    <property type="entry name" value="Pyruv_COase"/>
</dbReference>
<evidence type="ECO:0000256" key="7">
    <source>
        <dbReference type="ARBA" id="ARBA00022741"/>
    </source>
</evidence>
<dbReference type="HOGENOM" id="CLU_000395_0_1_0"/>
<feature type="binding site" evidence="14">
    <location>
        <position position="769"/>
    </location>
    <ligand>
        <name>Mn(2+)</name>
        <dbReference type="ChEBI" id="CHEBI:29035"/>
    </ligand>
</feature>
<dbReference type="SUPFAM" id="SSF51230">
    <property type="entry name" value="Single hybrid motif"/>
    <property type="match status" value="1"/>
</dbReference>
<feature type="binding site" evidence="13">
    <location>
        <position position="145"/>
    </location>
    <ligand>
        <name>ATP</name>
        <dbReference type="ChEBI" id="CHEBI:30616"/>
    </ligand>
</feature>
<dbReference type="UniPathway" id="UPA00138"/>
<evidence type="ECO:0000256" key="6">
    <source>
        <dbReference type="ARBA" id="ARBA00022723"/>
    </source>
</evidence>
<dbReference type="InterPro" id="IPR001882">
    <property type="entry name" value="Biotin_BS"/>
</dbReference>
<dbReference type="InterPro" id="IPR000089">
    <property type="entry name" value="Biotin_lipoyl"/>
</dbReference>
<feature type="binding site" evidence="13">
    <location>
        <position position="264"/>
    </location>
    <ligand>
        <name>ATP</name>
        <dbReference type="ChEBI" id="CHEBI:30616"/>
    </ligand>
</feature>
<evidence type="ECO:0000256" key="2">
    <source>
        <dbReference type="ARBA" id="ARBA00004742"/>
    </source>
</evidence>
<evidence type="ECO:0000256" key="1">
    <source>
        <dbReference type="ARBA" id="ARBA00001953"/>
    </source>
</evidence>
<feature type="active site" evidence="12">
    <location>
        <position position="322"/>
    </location>
</feature>
<keyword evidence="6 14" id="KW-0479">Metal-binding</keyword>
<keyword evidence="21" id="KW-0670">Pyruvate</keyword>
<dbReference type="InterPro" id="IPR011053">
    <property type="entry name" value="Single_hybrid_motif"/>
</dbReference>
<dbReference type="PROSITE" id="PS00866">
    <property type="entry name" value="CPSASE_1"/>
    <property type="match status" value="1"/>
</dbReference>
<dbReference type="GO" id="GO:0004736">
    <property type="term" value="F:pyruvate carboxylase activity"/>
    <property type="evidence" value="ECO:0007669"/>
    <property type="project" value="UniProtKB-EC"/>
</dbReference>
<dbReference type="InterPro" id="IPR011764">
    <property type="entry name" value="Biotin_carboxylation_dom"/>
</dbReference>
<dbReference type="Pfam" id="PF02785">
    <property type="entry name" value="Biotin_carb_C"/>
    <property type="match status" value="1"/>
</dbReference>
<gene>
    <name evidence="21" type="ordered locus">Acid_5645</name>
</gene>
<dbReference type="InParanoid" id="Q01US8"/>
<dbReference type="InterPro" id="IPR005479">
    <property type="entry name" value="CPAse_ATP-bd"/>
</dbReference>
<dbReference type="PROSITE" id="PS50975">
    <property type="entry name" value="ATP_GRASP"/>
    <property type="match status" value="1"/>
</dbReference>
<dbReference type="STRING" id="234267.Acid_5645"/>
<keyword evidence="10" id="KW-0511">Multifunctional enzyme</keyword>
<dbReference type="Pfam" id="PF02436">
    <property type="entry name" value="PYC_OADA"/>
    <property type="match status" value="1"/>
</dbReference>
<dbReference type="CDD" id="cd06850">
    <property type="entry name" value="biotinyl_domain"/>
    <property type="match status" value="1"/>
</dbReference>
<dbReference type="InterPro" id="IPR011761">
    <property type="entry name" value="ATP-grasp"/>
</dbReference>
<dbReference type="PROSITE" id="PS50979">
    <property type="entry name" value="BC"/>
    <property type="match status" value="1"/>
</dbReference>
<dbReference type="PROSITE" id="PS00867">
    <property type="entry name" value="CPSASE_2"/>
    <property type="match status" value="1"/>
</dbReference>
<feature type="binding site" description="via carbamate group" evidence="14">
    <location>
        <position position="738"/>
    </location>
    <ligand>
        <name>Mn(2+)</name>
        <dbReference type="ChEBI" id="CHEBI:29035"/>
    </ligand>
</feature>
<dbReference type="Gene3D" id="3.10.600.10">
    <property type="entry name" value="pyruvate carboxylase f1077a mutant domain"/>
    <property type="match status" value="1"/>
</dbReference>
<feature type="domain" description="Biotin carboxylation" evidence="19">
    <location>
        <begin position="29"/>
        <end position="483"/>
    </location>
</feature>
<evidence type="ECO:0000256" key="13">
    <source>
        <dbReference type="PIRSR" id="PIRSR001594-2"/>
    </source>
</evidence>
<feature type="binding site" evidence="13">
    <location>
        <position position="641"/>
    </location>
    <ligand>
        <name>substrate</name>
    </ligand>
</feature>
<dbReference type="Pfam" id="PF00289">
    <property type="entry name" value="Biotin_carb_N"/>
    <property type="match status" value="1"/>
</dbReference>
<evidence type="ECO:0000259" key="18">
    <source>
        <dbReference type="PROSITE" id="PS50975"/>
    </source>
</evidence>
<feature type="domain" description="Lipoyl-binding" evidence="17">
    <location>
        <begin position="1099"/>
        <end position="1174"/>
    </location>
</feature>
<dbReference type="EC" id="6.4.1.1" evidence="3 11"/>
<evidence type="ECO:0000259" key="20">
    <source>
        <dbReference type="PROSITE" id="PS50991"/>
    </source>
</evidence>
<dbReference type="Gene3D" id="2.40.50.100">
    <property type="match status" value="1"/>
</dbReference>
<evidence type="ECO:0000256" key="16">
    <source>
        <dbReference type="SAM" id="MobiDB-lite"/>
    </source>
</evidence>
<comment type="cofactor">
    <cofactor evidence="1 11">
        <name>biotin</name>
        <dbReference type="ChEBI" id="CHEBI:57586"/>
    </cofactor>
</comment>
<dbReference type="KEGG" id="sus:Acid_5645"/>
<dbReference type="InterPro" id="IPR011054">
    <property type="entry name" value="Rudment_hybrid_motif"/>
</dbReference>
<dbReference type="eggNOG" id="COG1038">
    <property type="taxonomic scope" value="Bacteria"/>
</dbReference>
<evidence type="ECO:0000256" key="4">
    <source>
        <dbReference type="ARBA" id="ARBA00022432"/>
    </source>
</evidence>
<comment type="pathway">
    <text evidence="2">Carbohydrate biosynthesis; gluconeogenesis.</text>
</comment>
<dbReference type="CDD" id="cd07937">
    <property type="entry name" value="DRE_TIM_PC_TC_5S"/>
    <property type="match status" value="1"/>
</dbReference>
<accession>Q01US8</accession>
<feature type="binding site" evidence="13">
    <location>
        <position position="902"/>
    </location>
    <ligand>
        <name>substrate</name>
    </ligand>
</feature>
<keyword evidence="8 11" id="KW-0067">ATP-binding</keyword>
<evidence type="ECO:0000256" key="3">
    <source>
        <dbReference type="ARBA" id="ARBA00013057"/>
    </source>
</evidence>
<dbReference type="SUPFAM" id="SSF89000">
    <property type="entry name" value="post-HMGL domain-like"/>
    <property type="match status" value="1"/>
</dbReference>
<feature type="modified residue" description="N6-carboxylysine" evidence="15">
    <location>
        <position position="738"/>
    </location>
</feature>
<dbReference type="SMART" id="SM00878">
    <property type="entry name" value="Biotin_carb_C"/>
    <property type="match status" value="1"/>
</dbReference>
<organism evidence="21">
    <name type="scientific">Solibacter usitatus (strain Ellin6076)</name>
    <dbReference type="NCBI Taxonomy" id="234267"/>
    <lineage>
        <taxon>Bacteria</taxon>
        <taxon>Pseudomonadati</taxon>
        <taxon>Acidobacteriota</taxon>
        <taxon>Terriglobia</taxon>
        <taxon>Bryobacterales</taxon>
        <taxon>Solibacteraceae</taxon>
        <taxon>Candidatus Solibacter</taxon>
    </lineage>
</organism>
<dbReference type="Gene3D" id="3.20.20.70">
    <property type="entry name" value="Aldolase class I"/>
    <property type="match status" value="1"/>
</dbReference>
<dbReference type="Gene3D" id="3.30.470.20">
    <property type="entry name" value="ATP-grasp fold, B domain"/>
    <property type="match status" value="1"/>
</dbReference>